<dbReference type="Proteomes" id="UP001054945">
    <property type="component" value="Unassembled WGS sequence"/>
</dbReference>
<dbReference type="AlphaFoldDB" id="A0AAV4UJQ1"/>
<gene>
    <name evidence="1" type="ORF">CEXT_483121</name>
</gene>
<organism evidence="1 2">
    <name type="scientific">Caerostris extrusa</name>
    <name type="common">Bark spider</name>
    <name type="synonym">Caerostris bankana</name>
    <dbReference type="NCBI Taxonomy" id="172846"/>
    <lineage>
        <taxon>Eukaryota</taxon>
        <taxon>Metazoa</taxon>
        <taxon>Ecdysozoa</taxon>
        <taxon>Arthropoda</taxon>
        <taxon>Chelicerata</taxon>
        <taxon>Arachnida</taxon>
        <taxon>Araneae</taxon>
        <taxon>Araneomorphae</taxon>
        <taxon>Entelegynae</taxon>
        <taxon>Araneoidea</taxon>
        <taxon>Araneidae</taxon>
        <taxon>Caerostris</taxon>
    </lineage>
</organism>
<comment type="caution">
    <text evidence="1">The sequence shown here is derived from an EMBL/GenBank/DDBJ whole genome shotgun (WGS) entry which is preliminary data.</text>
</comment>
<dbReference type="EMBL" id="BPLR01012999">
    <property type="protein sequence ID" value="GIY57996.1"/>
    <property type="molecule type" value="Genomic_DNA"/>
</dbReference>
<accession>A0AAV4UJQ1</accession>
<evidence type="ECO:0000313" key="1">
    <source>
        <dbReference type="EMBL" id="GIY57996.1"/>
    </source>
</evidence>
<name>A0AAV4UJQ1_CAEEX</name>
<protein>
    <submittedName>
        <fullName evidence="1">Uncharacterized protein</fullName>
    </submittedName>
</protein>
<evidence type="ECO:0000313" key="2">
    <source>
        <dbReference type="Proteomes" id="UP001054945"/>
    </source>
</evidence>
<proteinExistence type="predicted"/>
<keyword evidence="2" id="KW-1185">Reference proteome</keyword>
<reference evidence="1 2" key="1">
    <citation type="submission" date="2021-06" db="EMBL/GenBank/DDBJ databases">
        <title>Caerostris extrusa draft genome.</title>
        <authorList>
            <person name="Kono N."/>
            <person name="Arakawa K."/>
        </authorList>
    </citation>
    <scope>NUCLEOTIDE SEQUENCE [LARGE SCALE GENOMIC DNA]</scope>
</reference>
<sequence>MSKIEEVFFPLRSVYPEEQNGKCNVPTTLKCCPKGGGKKRVLVAESILRQRFCALIRYIPATRQKLGGERAQCGEIGFGTVALSGSVTEWMILAGYWALCIHK</sequence>